<evidence type="ECO:0000313" key="4">
    <source>
        <dbReference type="Proteomes" id="UP001183777"/>
    </source>
</evidence>
<accession>A0ABU2RR62</accession>
<dbReference type="InterPro" id="IPR036514">
    <property type="entry name" value="SGNH_hydro_sf"/>
</dbReference>
<dbReference type="InterPro" id="IPR037459">
    <property type="entry name" value="RhgT-like"/>
</dbReference>
<keyword evidence="2" id="KW-0378">Hydrolase</keyword>
<dbReference type="EMBL" id="JAVREX010000014">
    <property type="protein sequence ID" value="MDT0431332.1"/>
    <property type="molecule type" value="Genomic_DNA"/>
</dbReference>
<proteinExistence type="inferred from homology"/>
<evidence type="ECO:0000256" key="1">
    <source>
        <dbReference type="ARBA" id="ARBA00008668"/>
    </source>
</evidence>
<organism evidence="3 4">
    <name type="scientific">Streptomyces salyersiae</name>
    <dbReference type="NCBI Taxonomy" id="3075530"/>
    <lineage>
        <taxon>Bacteria</taxon>
        <taxon>Bacillati</taxon>
        <taxon>Actinomycetota</taxon>
        <taxon>Actinomycetes</taxon>
        <taxon>Kitasatosporales</taxon>
        <taxon>Streptomycetaceae</taxon>
        <taxon>Streptomyces</taxon>
    </lineage>
</organism>
<keyword evidence="4" id="KW-1185">Reference proteome</keyword>
<dbReference type="RefSeq" id="WP_311660506.1">
    <property type="nucleotide sequence ID" value="NZ_JAVREX010000014.1"/>
</dbReference>
<dbReference type="Gene3D" id="3.40.50.1110">
    <property type="entry name" value="SGNH hydrolase"/>
    <property type="match status" value="1"/>
</dbReference>
<gene>
    <name evidence="3" type="ORF">RM649_27280</name>
</gene>
<comment type="similarity">
    <text evidence="1">Belongs to the 'GDSL' lipolytic enzyme family.</text>
</comment>
<evidence type="ECO:0000256" key="2">
    <source>
        <dbReference type="ARBA" id="ARBA00022801"/>
    </source>
</evidence>
<dbReference type="PANTHER" id="PTHR43695:SF1">
    <property type="entry name" value="RHAMNOGALACTURONAN ACETYLESTERASE"/>
    <property type="match status" value="1"/>
</dbReference>
<sequence>MRKICIVGNSVAASRTPAESPLAGWGQYLAEFFTDQWEVKNYARDAMTARDYYPGRFVALLNMLKPGDVVAIDFGGVEQRINMVIRYHSRREFKEYLRLYVEGIRTQNAVPVLVTPAARCTFDIDGNVLDTRDGYPDVVRQVAAETESPLIDLNALTTDFLRGLGPTRAKQFFRWVDAGEHPNHPEGIIDASHFNEAGAREVAKMFASALHELPGLPEDVVRPETLVPAVYPPVLPEFTVENPDYALYATERTGTAPAIAKPDRAALVGASLKFSGTVHPGTDYVLFFANGVYAGGTGVGPDGTWKWRRAVQWPEGDHLLQAVGLTEHGVTPAAELPFTVLDRIAPPRVNGPAEGAWSGPRPRFSGTAPKGVRKVMVLEGERMIAEAPVRDDGTWNVTHPHDWRPGLHTVEFVSVFSAIHSEPARRTFRVLGIPDGNWLRESAGSRLACGGGACEHHPFVGP</sequence>
<dbReference type="SUPFAM" id="SSF52266">
    <property type="entry name" value="SGNH hydrolase"/>
    <property type="match status" value="1"/>
</dbReference>
<dbReference type="Proteomes" id="UP001183777">
    <property type="component" value="Unassembled WGS sequence"/>
</dbReference>
<evidence type="ECO:0000313" key="3">
    <source>
        <dbReference type="EMBL" id="MDT0431332.1"/>
    </source>
</evidence>
<protein>
    <submittedName>
        <fullName evidence="3">GDSL-type esterase/lipase family protein</fullName>
    </submittedName>
</protein>
<comment type="caution">
    <text evidence="3">The sequence shown here is derived from an EMBL/GenBank/DDBJ whole genome shotgun (WGS) entry which is preliminary data.</text>
</comment>
<dbReference type="PANTHER" id="PTHR43695">
    <property type="entry name" value="PUTATIVE (AFU_ORTHOLOGUE AFUA_2G17250)-RELATED"/>
    <property type="match status" value="1"/>
</dbReference>
<reference evidence="4" key="1">
    <citation type="submission" date="2023-07" db="EMBL/GenBank/DDBJ databases">
        <title>30 novel species of actinomycetes from the DSMZ collection.</title>
        <authorList>
            <person name="Nouioui I."/>
        </authorList>
    </citation>
    <scope>NUCLEOTIDE SEQUENCE [LARGE SCALE GENOMIC DNA]</scope>
    <source>
        <strain evidence="4">DSM 41770</strain>
    </source>
</reference>
<name>A0ABU2RR62_9ACTN</name>